<dbReference type="FunFam" id="2.170.270.10:FF:000034">
    <property type="entry name" value="Histone-lysine N-methyltransferase"/>
    <property type="match status" value="1"/>
</dbReference>
<dbReference type="SUPFAM" id="SSF82199">
    <property type="entry name" value="SET domain"/>
    <property type="match status" value="1"/>
</dbReference>
<keyword evidence="3" id="KW-0158">Chromosome</keyword>
<protein>
    <recommendedName>
        <fullName evidence="16">Histone-lysine N-methyltransferase ASHH3</fullName>
    </recommendedName>
</protein>
<evidence type="ECO:0000256" key="5">
    <source>
        <dbReference type="ARBA" id="ARBA00022679"/>
    </source>
</evidence>
<dbReference type="EMBL" id="JAGYWB010000006">
    <property type="protein sequence ID" value="KAI0520672.1"/>
    <property type="molecule type" value="Genomic_DNA"/>
</dbReference>
<keyword evidence="5" id="KW-0808">Transferase</keyword>
<evidence type="ECO:0000313" key="15">
    <source>
        <dbReference type="Proteomes" id="UP000829196"/>
    </source>
</evidence>
<dbReference type="GO" id="GO:0005634">
    <property type="term" value="C:nucleus"/>
    <property type="evidence" value="ECO:0007669"/>
    <property type="project" value="UniProtKB-SubCell"/>
</dbReference>
<evidence type="ECO:0000256" key="1">
    <source>
        <dbReference type="ARBA" id="ARBA00004123"/>
    </source>
</evidence>
<evidence type="ECO:0000259" key="11">
    <source>
        <dbReference type="PROSITE" id="PS50280"/>
    </source>
</evidence>
<dbReference type="InterPro" id="IPR006560">
    <property type="entry name" value="AWS_dom"/>
</dbReference>
<dbReference type="InterPro" id="IPR003616">
    <property type="entry name" value="Post-SET_dom"/>
</dbReference>
<keyword evidence="7" id="KW-0156">Chromatin regulator</keyword>
<organism evidence="14 15">
    <name type="scientific">Dendrobium nobile</name>
    <name type="common">Orchid</name>
    <dbReference type="NCBI Taxonomy" id="94219"/>
    <lineage>
        <taxon>Eukaryota</taxon>
        <taxon>Viridiplantae</taxon>
        <taxon>Streptophyta</taxon>
        <taxon>Embryophyta</taxon>
        <taxon>Tracheophyta</taxon>
        <taxon>Spermatophyta</taxon>
        <taxon>Magnoliopsida</taxon>
        <taxon>Liliopsida</taxon>
        <taxon>Asparagales</taxon>
        <taxon>Orchidaceae</taxon>
        <taxon>Epidendroideae</taxon>
        <taxon>Malaxideae</taxon>
        <taxon>Dendrobiinae</taxon>
        <taxon>Dendrobium</taxon>
    </lineage>
</organism>
<dbReference type="GO" id="GO:0000775">
    <property type="term" value="C:chromosome, centromeric region"/>
    <property type="evidence" value="ECO:0007669"/>
    <property type="project" value="UniProtKB-SubCell"/>
</dbReference>
<dbReference type="Gene3D" id="2.170.270.10">
    <property type="entry name" value="SET domain"/>
    <property type="match status" value="1"/>
</dbReference>
<dbReference type="SMR" id="A0A8T3BTN9"/>
<keyword evidence="9" id="KW-0137">Centromere</keyword>
<dbReference type="InterPro" id="IPR001214">
    <property type="entry name" value="SET_dom"/>
</dbReference>
<dbReference type="GO" id="GO:0032259">
    <property type="term" value="P:methylation"/>
    <property type="evidence" value="ECO:0007669"/>
    <property type="project" value="UniProtKB-KW"/>
</dbReference>
<keyword evidence="8" id="KW-0539">Nucleus</keyword>
<dbReference type="PROSITE" id="PS50280">
    <property type="entry name" value="SET"/>
    <property type="match status" value="1"/>
</dbReference>
<dbReference type="SMART" id="SM00570">
    <property type="entry name" value="AWS"/>
    <property type="match status" value="1"/>
</dbReference>
<dbReference type="GO" id="GO:0042054">
    <property type="term" value="F:histone methyltransferase activity"/>
    <property type="evidence" value="ECO:0007669"/>
    <property type="project" value="InterPro"/>
</dbReference>
<evidence type="ECO:0000256" key="2">
    <source>
        <dbReference type="ARBA" id="ARBA00004584"/>
    </source>
</evidence>
<dbReference type="InterPro" id="IPR046341">
    <property type="entry name" value="SET_dom_sf"/>
</dbReference>
<dbReference type="Proteomes" id="UP000829196">
    <property type="component" value="Unassembled WGS sequence"/>
</dbReference>
<keyword evidence="4" id="KW-0489">Methyltransferase</keyword>
<feature type="domain" description="SET" evidence="11">
    <location>
        <begin position="159"/>
        <end position="276"/>
    </location>
</feature>
<comment type="caution">
    <text evidence="14">The sequence shown here is derived from an EMBL/GenBank/DDBJ whole genome shotgun (WGS) entry which is preliminary data.</text>
</comment>
<keyword evidence="6" id="KW-0949">S-adenosyl-L-methionine</keyword>
<evidence type="ECO:0000259" key="13">
    <source>
        <dbReference type="PROSITE" id="PS51215"/>
    </source>
</evidence>
<dbReference type="SMART" id="SM00317">
    <property type="entry name" value="SET"/>
    <property type="match status" value="1"/>
</dbReference>
<dbReference type="PROSITE" id="PS51578">
    <property type="entry name" value="SAM_MT43_SET2_2"/>
    <property type="match status" value="1"/>
</dbReference>
<accession>A0A8T3BTN9</accession>
<evidence type="ECO:0000256" key="8">
    <source>
        <dbReference type="ARBA" id="ARBA00023242"/>
    </source>
</evidence>
<dbReference type="Pfam" id="PF00856">
    <property type="entry name" value="SET"/>
    <property type="match status" value="1"/>
</dbReference>
<feature type="domain" description="Post-SET" evidence="12">
    <location>
        <begin position="282"/>
        <end position="298"/>
    </location>
</feature>
<keyword evidence="15" id="KW-1185">Reference proteome</keyword>
<evidence type="ECO:0000256" key="9">
    <source>
        <dbReference type="ARBA" id="ARBA00023328"/>
    </source>
</evidence>
<evidence type="ECO:0000256" key="10">
    <source>
        <dbReference type="ARBA" id="ARBA00054897"/>
    </source>
</evidence>
<evidence type="ECO:0008006" key="16">
    <source>
        <dbReference type="Google" id="ProtNLM"/>
    </source>
</evidence>
<dbReference type="AlphaFoldDB" id="A0A8T3BTN9"/>
<evidence type="ECO:0000256" key="4">
    <source>
        <dbReference type="ARBA" id="ARBA00022603"/>
    </source>
</evidence>
<dbReference type="PANTHER" id="PTHR22884">
    <property type="entry name" value="SET DOMAIN PROTEINS"/>
    <property type="match status" value="1"/>
</dbReference>
<dbReference type="InterPro" id="IPR047893">
    <property type="entry name" value="ASHR3-like_SET"/>
</dbReference>
<evidence type="ECO:0000256" key="6">
    <source>
        <dbReference type="ARBA" id="ARBA00022691"/>
    </source>
</evidence>
<gene>
    <name evidence="14" type="ORF">KFK09_008150</name>
</gene>
<dbReference type="CDD" id="cd19175">
    <property type="entry name" value="SET_ASHR3-like"/>
    <property type="match status" value="1"/>
</dbReference>
<comment type="subcellular location">
    <subcellularLocation>
        <location evidence="2">Chromosome</location>
        <location evidence="2">Centromere</location>
    </subcellularLocation>
    <subcellularLocation>
        <location evidence="1">Nucleus</location>
    </subcellularLocation>
</comment>
<dbReference type="OrthoDB" id="422362at2759"/>
<comment type="function">
    <text evidence="10">Histone methyltransferase.</text>
</comment>
<name>A0A8T3BTN9_DENNO</name>
<proteinExistence type="predicted"/>
<evidence type="ECO:0000259" key="12">
    <source>
        <dbReference type="PROSITE" id="PS50868"/>
    </source>
</evidence>
<dbReference type="InterPro" id="IPR050777">
    <property type="entry name" value="SET2_Histone-Lys_MeTrsfase"/>
</dbReference>
<dbReference type="PROSITE" id="PS50868">
    <property type="entry name" value="POST_SET"/>
    <property type="match status" value="1"/>
</dbReference>
<sequence>MHMFRPSYYDIELFKAYRRNIKKHVPTKAQSPVRHFKMVTSSYTPSLSNGQVFSTSTGVFEQMLRQLGDHSVEFQLPHWLKQQKSSMPYTFIKRNIYLTKRIKRRAEDDGIFCSCATSVSQSAVCDRDCLCGMLLSSCSKSCKCGESCINKPFQYRPMKKMKLVKTEKCGSGLVTDEDMRQGDFVIEYVGEVIDDKTCEERLWKMKHCGETNFYLCEINRDMVIDATYKGNKSRFINHSCQPNTEMQKWTIDGETRIGIFATRDIEKGEELTYDYQFVQFGADQNCYCGAKGCRQKLGNRPSKLKFSSDAALQLVLYEMAATSPTKNAAFHEKYDFASGKSSMGNSESIIPFKKKATSQNCIWEVVRIWCPRNKRYFGGVILEFNCHTRRHTILREDGELENLDMSKEDWELL</sequence>
<evidence type="ECO:0000313" key="14">
    <source>
        <dbReference type="EMBL" id="KAI0520672.1"/>
    </source>
</evidence>
<evidence type="ECO:0000256" key="7">
    <source>
        <dbReference type="ARBA" id="ARBA00022853"/>
    </source>
</evidence>
<reference evidence="14" key="1">
    <citation type="journal article" date="2022" name="Front. Genet.">
        <title>Chromosome-Scale Assembly of the Dendrobium nobile Genome Provides Insights Into the Molecular Mechanism of the Biosynthesis of the Medicinal Active Ingredient of Dendrobium.</title>
        <authorList>
            <person name="Xu Q."/>
            <person name="Niu S.-C."/>
            <person name="Li K.-L."/>
            <person name="Zheng P.-J."/>
            <person name="Zhang X.-J."/>
            <person name="Jia Y."/>
            <person name="Liu Y."/>
            <person name="Niu Y.-X."/>
            <person name="Yu L.-H."/>
            <person name="Chen D.-F."/>
            <person name="Zhang G.-Q."/>
        </authorList>
    </citation>
    <scope>NUCLEOTIDE SEQUENCE</scope>
    <source>
        <tissue evidence="14">Leaf</tissue>
    </source>
</reference>
<dbReference type="PROSITE" id="PS51215">
    <property type="entry name" value="AWS"/>
    <property type="match status" value="1"/>
</dbReference>
<feature type="domain" description="AWS" evidence="13">
    <location>
        <begin position="108"/>
        <end position="157"/>
    </location>
</feature>
<evidence type="ECO:0000256" key="3">
    <source>
        <dbReference type="ARBA" id="ARBA00022454"/>
    </source>
</evidence>
<dbReference type="InterPro" id="IPR025787">
    <property type="entry name" value="Hist-Lys_N-MeTrfase_SET2_plant"/>
</dbReference>